<dbReference type="PANTHER" id="PTHR43386">
    <property type="entry name" value="OLIGOPEPTIDE TRANSPORT SYSTEM PERMEASE PROTEIN APPC"/>
    <property type="match status" value="1"/>
</dbReference>
<feature type="transmembrane region" description="Helical" evidence="7">
    <location>
        <begin position="111"/>
        <end position="136"/>
    </location>
</feature>
<dbReference type="GO" id="GO:0055085">
    <property type="term" value="P:transmembrane transport"/>
    <property type="evidence" value="ECO:0007669"/>
    <property type="project" value="InterPro"/>
</dbReference>
<keyword evidence="5 7" id="KW-1133">Transmembrane helix</keyword>
<dbReference type="SUPFAM" id="SSF161098">
    <property type="entry name" value="MetI-like"/>
    <property type="match status" value="1"/>
</dbReference>
<reference evidence="10" key="1">
    <citation type="submission" date="2022-01" db="EMBL/GenBank/DDBJ databases">
        <title>Genome-Based Taxonomic Classification of the Phylum Actinobacteria.</title>
        <authorList>
            <person name="Gao Y."/>
        </authorList>
    </citation>
    <scope>NUCLEOTIDE SEQUENCE</scope>
    <source>
        <strain evidence="10">KLBMP 8922</strain>
    </source>
</reference>
<feature type="transmembrane region" description="Helical" evidence="7">
    <location>
        <begin position="222"/>
        <end position="244"/>
    </location>
</feature>
<dbReference type="InterPro" id="IPR035906">
    <property type="entry name" value="MetI-like_sf"/>
</dbReference>
<feature type="compositionally biased region" description="Low complexity" evidence="8">
    <location>
        <begin position="16"/>
        <end position="31"/>
    </location>
</feature>
<evidence type="ECO:0000313" key="11">
    <source>
        <dbReference type="Proteomes" id="UP001165378"/>
    </source>
</evidence>
<name>A0AA41Q571_9ACTN</name>
<feature type="transmembrane region" description="Helical" evidence="7">
    <location>
        <begin position="49"/>
        <end position="69"/>
    </location>
</feature>
<dbReference type="Pfam" id="PF00528">
    <property type="entry name" value="BPD_transp_1"/>
    <property type="match status" value="1"/>
</dbReference>
<keyword evidence="4 7" id="KW-0812">Transmembrane</keyword>
<keyword evidence="11" id="KW-1185">Reference proteome</keyword>
<feature type="transmembrane region" description="Helical" evidence="7">
    <location>
        <begin position="278"/>
        <end position="298"/>
    </location>
</feature>
<evidence type="ECO:0000256" key="4">
    <source>
        <dbReference type="ARBA" id="ARBA00022692"/>
    </source>
</evidence>
<accession>A0AA41Q571</accession>
<dbReference type="InterPro" id="IPR050366">
    <property type="entry name" value="BP-dependent_transpt_permease"/>
</dbReference>
<organism evidence="10 11">
    <name type="scientific">Yinghuangia soli</name>
    <dbReference type="NCBI Taxonomy" id="2908204"/>
    <lineage>
        <taxon>Bacteria</taxon>
        <taxon>Bacillati</taxon>
        <taxon>Actinomycetota</taxon>
        <taxon>Actinomycetes</taxon>
        <taxon>Kitasatosporales</taxon>
        <taxon>Streptomycetaceae</taxon>
        <taxon>Yinghuangia</taxon>
    </lineage>
</organism>
<evidence type="ECO:0000256" key="1">
    <source>
        <dbReference type="ARBA" id="ARBA00004651"/>
    </source>
</evidence>
<feature type="region of interest" description="Disordered" evidence="8">
    <location>
        <begin position="1"/>
        <end position="42"/>
    </location>
</feature>
<feature type="domain" description="ABC transmembrane type-1" evidence="9">
    <location>
        <begin position="109"/>
        <end position="298"/>
    </location>
</feature>
<evidence type="ECO:0000256" key="6">
    <source>
        <dbReference type="ARBA" id="ARBA00023136"/>
    </source>
</evidence>
<evidence type="ECO:0000256" key="8">
    <source>
        <dbReference type="SAM" id="MobiDB-lite"/>
    </source>
</evidence>
<dbReference type="RefSeq" id="WP_235055555.1">
    <property type="nucleotide sequence ID" value="NZ_JAKFHA010000019.1"/>
</dbReference>
<dbReference type="InterPro" id="IPR000515">
    <property type="entry name" value="MetI-like"/>
</dbReference>
<dbReference type="EMBL" id="JAKFHA010000019">
    <property type="protein sequence ID" value="MCF2530886.1"/>
    <property type="molecule type" value="Genomic_DNA"/>
</dbReference>
<dbReference type="GO" id="GO:0005886">
    <property type="term" value="C:plasma membrane"/>
    <property type="evidence" value="ECO:0007669"/>
    <property type="project" value="UniProtKB-SubCell"/>
</dbReference>
<evidence type="ECO:0000259" key="9">
    <source>
        <dbReference type="PROSITE" id="PS50928"/>
    </source>
</evidence>
<proteinExistence type="inferred from homology"/>
<protein>
    <submittedName>
        <fullName evidence="10">ABC transporter permease</fullName>
    </submittedName>
</protein>
<keyword evidence="3" id="KW-1003">Cell membrane</keyword>
<evidence type="ECO:0000256" key="3">
    <source>
        <dbReference type="ARBA" id="ARBA00022475"/>
    </source>
</evidence>
<dbReference type="Proteomes" id="UP001165378">
    <property type="component" value="Unassembled WGS sequence"/>
</dbReference>
<comment type="similarity">
    <text evidence="7">Belongs to the binding-protein-dependent transport system permease family.</text>
</comment>
<gene>
    <name evidence="10" type="ORF">LZ495_27240</name>
</gene>
<evidence type="ECO:0000256" key="7">
    <source>
        <dbReference type="RuleBase" id="RU363032"/>
    </source>
</evidence>
<dbReference type="PROSITE" id="PS50928">
    <property type="entry name" value="ABC_TM1"/>
    <property type="match status" value="1"/>
</dbReference>
<feature type="transmembrane region" description="Helical" evidence="7">
    <location>
        <begin position="148"/>
        <end position="168"/>
    </location>
</feature>
<evidence type="ECO:0000256" key="5">
    <source>
        <dbReference type="ARBA" id="ARBA00022989"/>
    </source>
</evidence>
<comment type="subcellular location">
    <subcellularLocation>
        <location evidence="1 7">Cell membrane</location>
        <topology evidence="1 7">Multi-pass membrane protein</topology>
    </subcellularLocation>
</comment>
<keyword evidence="2 7" id="KW-0813">Transport</keyword>
<keyword evidence="6 7" id="KW-0472">Membrane</keyword>
<comment type="caution">
    <text evidence="10">The sequence shown here is derived from an EMBL/GenBank/DDBJ whole genome shotgun (WGS) entry which is preliminary data.</text>
</comment>
<dbReference type="AlphaFoldDB" id="A0AA41Q571"/>
<evidence type="ECO:0000313" key="10">
    <source>
        <dbReference type="EMBL" id="MCF2530886.1"/>
    </source>
</evidence>
<dbReference type="PANTHER" id="PTHR43386:SF25">
    <property type="entry name" value="PEPTIDE ABC TRANSPORTER PERMEASE PROTEIN"/>
    <property type="match status" value="1"/>
</dbReference>
<sequence>MPADTGLAGTPPPDLAPSSASASAAALSESPRNGTRPLPPNRNRLGTGAWLAVGFLAVLCAAALLAPVLPLEDPTRSDTDALAAGISGDHWLGTDALGRDTLARIVHGARVSLVVGAGATVIGAVVGTVLGMAAGMGRGLLPGVIMRLTDVLLAFPAMIFALAVIGAVGPSTTSVTLVIGLLFVPGFVRIVRAPVLSLSQREFVLSCRAMGMSAPRLMLREILPNILTGIVTYGVTMFGVGVMVEGGLGFLGVSVPPPDPTWGGMIAEGRQVLAEHPMVTLTPTLVLVLVVLCANVVGDRLSARLDMRGAML</sequence>
<evidence type="ECO:0000256" key="2">
    <source>
        <dbReference type="ARBA" id="ARBA00022448"/>
    </source>
</evidence>
<dbReference type="CDD" id="cd06261">
    <property type="entry name" value="TM_PBP2"/>
    <property type="match status" value="1"/>
</dbReference>
<dbReference type="Gene3D" id="1.10.3720.10">
    <property type="entry name" value="MetI-like"/>
    <property type="match status" value="1"/>
</dbReference>